<name>A0ABQ4YXS8_9ASTR</name>
<comment type="caution">
    <text evidence="1">The sequence shown here is derived from an EMBL/GenBank/DDBJ whole genome shotgun (WGS) entry which is preliminary data.</text>
</comment>
<gene>
    <name evidence="1" type="ORF">Tco_0748307</name>
</gene>
<evidence type="ECO:0000313" key="1">
    <source>
        <dbReference type="EMBL" id="GJS81766.1"/>
    </source>
</evidence>
<protein>
    <submittedName>
        <fullName evidence="1">Uncharacterized protein</fullName>
    </submittedName>
</protein>
<dbReference type="EMBL" id="BQNB010010772">
    <property type="protein sequence ID" value="GJS81766.1"/>
    <property type="molecule type" value="Genomic_DNA"/>
</dbReference>
<evidence type="ECO:0000313" key="2">
    <source>
        <dbReference type="Proteomes" id="UP001151760"/>
    </source>
</evidence>
<keyword evidence="2" id="KW-1185">Reference proteome</keyword>
<sequence>MVLKVSTSSPLVSPSSIINVPRELYSIDVAATLGVPLTTVGDLQKLINDIDAGKHNELLSELTNEDRMETLEALGSICNSIKIDRNNVDVIPLHLKGTVKKGKGSSSSNGIPSYQQKCDSQVLMLDVTFWVLDMSENKVVVVLEKGGDYDNGEKEDGEEKVTTNRCTRQLQGQRFNECLQYFQQGQGAFDQLWPLSQESKQGSKCRSAVPMCSRTSGVPKIPTDAGLTRWTVRSAEDPTVEEMAQNLPRSCMDIANIIRKWSKPDKHGHETEKSVQEPGI</sequence>
<reference evidence="1" key="2">
    <citation type="submission" date="2022-01" db="EMBL/GenBank/DDBJ databases">
        <authorList>
            <person name="Yamashiro T."/>
            <person name="Shiraishi A."/>
            <person name="Satake H."/>
            <person name="Nakayama K."/>
        </authorList>
    </citation>
    <scope>NUCLEOTIDE SEQUENCE</scope>
</reference>
<reference evidence="1" key="1">
    <citation type="journal article" date="2022" name="Int. J. Mol. Sci.">
        <title>Draft Genome of Tanacetum Coccineum: Genomic Comparison of Closely Related Tanacetum-Family Plants.</title>
        <authorList>
            <person name="Yamashiro T."/>
            <person name="Shiraishi A."/>
            <person name="Nakayama K."/>
            <person name="Satake H."/>
        </authorList>
    </citation>
    <scope>NUCLEOTIDE SEQUENCE</scope>
</reference>
<proteinExistence type="predicted"/>
<dbReference type="Proteomes" id="UP001151760">
    <property type="component" value="Unassembled WGS sequence"/>
</dbReference>
<accession>A0ABQ4YXS8</accession>
<organism evidence="1 2">
    <name type="scientific">Tanacetum coccineum</name>
    <dbReference type="NCBI Taxonomy" id="301880"/>
    <lineage>
        <taxon>Eukaryota</taxon>
        <taxon>Viridiplantae</taxon>
        <taxon>Streptophyta</taxon>
        <taxon>Embryophyta</taxon>
        <taxon>Tracheophyta</taxon>
        <taxon>Spermatophyta</taxon>
        <taxon>Magnoliopsida</taxon>
        <taxon>eudicotyledons</taxon>
        <taxon>Gunneridae</taxon>
        <taxon>Pentapetalae</taxon>
        <taxon>asterids</taxon>
        <taxon>campanulids</taxon>
        <taxon>Asterales</taxon>
        <taxon>Asteraceae</taxon>
        <taxon>Asteroideae</taxon>
        <taxon>Anthemideae</taxon>
        <taxon>Anthemidinae</taxon>
        <taxon>Tanacetum</taxon>
    </lineage>
</organism>